<dbReference type="AlphaFoldDB" id="A0AA43RI93"/>
<proteinExistence type="inferred from homology"/>
<dbReference type="Gene3D" id="2.70.40.10">
    <property type="match status" value="1"/>
</dbReference>
<sequence length="165" mass="17781">MKINIKKLRDNAVIPARGSDSAAGCDLYACLNHRGGFTIQPNQTVKVNTGIAVEIPDGYFGAIFARSGLATNKGLRPANCVGVVDSDYRGEIIVALHNDTDAKQTFGDGERIAQLVIIPYLPVEFNEVDELDETVRGAGGFGSTGTTTIETKEPEYEQLSLFDNE</sequence>
<evidence type="ECO:0000256" key="2">
    <source>
        <dbReference type="ARBA" id="ARBA00012379"/>
    </source>
</evidence>
<dbReference type="PANTHER" id="PTHR11241">
    <property type="entry name" value="DEOXYURIDINE 5'-TRIPHOSPHATE NUCLEOTIDOHYDROLASE"/>
    <property type="match status" value="1"/>
</dbReference>
<organism evidence="7 8">
    <name type="scientific">Phoenicibacter congonensis</name>
    <dbReference type="NCBI Taxonomy" id="1944646"/>
    <lineage>
        <taxon>Bacteria</taxon>
        <taxon>Bacillati</taxon>
        <taxon>Actinomycetota</taxon>
        <taxon>Coriobacteriia</taxon>
        <taxon>Eggerthellales</taxon>
        <taxon>Eggerthellaceae</taxon>
        <taxon>Phoenicibacter</taxon>
    </lineage>
</organism>
<dbReference type="Pfam" id="PF00692">
    <property type="entry name" value="dUTPase"/>
    <property type="match status" value="1"/>
</dbReference>
<evidence type="ECO:0000313" key="8">
    <source>
        <dbReference type="Proteomes" id="UP001168575"/>
    </source>
</evidence>
<dbReference type="GO" id="GO:0004170">
    <property type="term" value="F:dUTP diphosphatase activity"/>
    <property type="evidence" value="ECO:0007669"/>
    <property type="project" value="UniProtKB-EC"/>
</dbReference>
<protein>
    <recommendedName>
        <fullName evidence="2">dUTP diphosphatase</fullName>
        <ecNumber evidence="2">3.6.1.23</ecNumber>
    </recommendedName>
</protein>
<dbReference type="GO" id="GO:0046081">
    <property type="term" value="P:dUTP catabolic process"/>
    <property type="evidence" value="ECO:0007669"/>
    <property type="project" value="InterPro"/>
</dbReference>
<comment type="similarity">
    <text evidence="1">Belongs to the dUTPase family.</text>
</comment>
<feature type="domain" description="dUTPase-like" evidence="6">
    <location>
        <begin position="11"/>
        <end position="145"/>
    </location>
</feature>
<accession>A0AA43RI93</accession>
<dbReference type="GO" id="GO:0006226">
    <property type="term" value="P:dUMP biosynthetic process"/>
    <property type="evidence" value="ECO:0007669"/>
    <property type="project" value="InterPro"/>
</dbReference>
<keyword evidence="8" id="KW-1185">Reference proteome</keyword>
<dbReference type="InterPro" id="IPR033704">
    <property type="entry name" value="dUTPase_trimeric"/>
</dbReference>
<dbReference type="InterPro" id="IPR029054">
    <property type="entry name" value="dUTPase-like"/>
</dbReference>
<evidence type="ECO:0000256" key="5">
    <source>
        <dbReference type="ARBA" id="ARBA00047686"/>
    </source>
</evidence>
<dbReference type="NCBIfam" id="NF001862">
    <property type="entry name" value="PRK00601.1"/>
    <property type="match status" value="1"/>
</dbReference>
<dbReference type="InterPro" id="IPR036157">
    <property type="entry name" value="dUTPase-like_sf"/>
</dbReference>
<dbReference type="InterPro" id="IPR008181">
    <property type="entry name" value="dUTPase"/>
</dbReference>
<evidence type="ECO:0000256" key="1">
    <source>
        <dbReference type="ARBA" id="ARBA00006581"/>
    </source>
</evidence>
<dbReference type="SUPFAM" id="SSF51283">
    <property type="entry name" value="dUTPase-like"/>
    <property type="match status" value="1"/>
</dbReference>
<keyword evidence="3 7" id="KW-0378">Hydrolase</keyword>
<evidence type="ECO:0000256" key="4">
    <source>
        <dbReference type="ARBA" id="ARBA00023080"/>
    </source>
</evidence>
<dbReference type="PANTHER" id="PTHR11241:SF0">
    <property type="entry name" value="DEOXYURIDINE 5'-TRIPHOSPHATE NUCLEOTIDOHYDROLASE"/>
    <property type="match status" value="1"/>
</dbReference>
<evidence type="ECO:0000256" key="3">
    <source>
        <dbReference type="ARBA" id="ARBA00022801"/>
    </source>
</evidence>
<dbReference type="CDD" id="cd07557">
    <property type="entry name" value="trimeric_dUTPase"/>
    <property type="match status" value="1"/>
</dbReference>
<name>A0AA43RI93_9ACTN</name>
<dbReference type="EC" id="3.6.1.23" evidence="2"/>
<evidence type="ECO:0000313" key="7">
    <source>
        <dbReference type="EMBL" id="MDO4841718.1"/>
    </source>
</evidence>
<comment type="catalytic activity">
    <reaction evidence="5">
        <text>dUTP + H2O = dUMP + diphosphate + H(+)</text>
        <dbReference type="Rhea" id="RHEA:10248"/>
        <dbReference type="ChEBI" id="CHEBI:15377"/>
        <dbReference type="ChEBI" id="CHEBI:15378"/>
        <dbReference type="ChEBI" id="CHEBI:33019"/>
        <dbReference type="ChEBI" id="CHEBI:61555"/>
        <dbReference type="ChEBI" id="CHEBI:246422"/>
        <dbReference type="EC" id="3.6.1.23"/>
    </reaction>
</comment>
<dbReference type="GO" id="GO:0000287">
    <property type="term" value="F:magnesium ion binding"/>
    <property type="evidence" value="ECO:0007669"/>
    <property type="project" value="InterPro"/>
</dbReference>
<evidence type="ECO:0000259" key="6">
    <source>
        <dbReference type="Pfam" id="PF00692"/>
    </source>
</evidence>
<keyword evidence="4" id="KW-0546">Nucleotide metabolism</keyword>
<gene>
    <name evidence="7" type="primary">dut</name>
    <name evidence="7" type="ORF">Q3982_03465</name>
</gene>
<dbReference type="Proteomes" id="UP001168575">
    <property type="component" value="Unassembled WGS sequence"/>
</dbReference>
<reference evidence="7" key="1">
    <citation type="submission" date="2023-07" db="EMBL/GenBank/DDBJ databases">
        <title>Between Cages and Wild: Unraveling the Impact of Captivity on Animal Microbiomes and Antimicrobial Resistance.</title>
        <authorList>
            <person name="Schmartz G.P."/>
            <person name="Rehner J."/>
            <person name="Schuff M.J."/>
            <person name="Becker S.L."/>
            <person name="Kravczyk M."/>
            <person name="Gurevich A."/>
            <person name="Francke R."/>
            <person name="Mueller R."/>
            <person name="Keller V."/>
            <person name="Keller A."/>
        </authorList>
    </citation>
    <scope>NUCLEOTIDE SEQUENCE</scope>
    <source>
        <strain evidence="7">S12M_St_49</strain>
    </source>
</reference>
<comment type="caution">
    <text evidence="7">The sequence shown here is derived from an EMBL/GenBank/DDBJ whole genome shotgun (WGS) entry which is preliminary data.</text>
</comment>
<dbReference type="EMBL" id="JAUMVS010000042">
    <property type="protein sequence ID" value="MDO4841718.1"/>
    <property type="molecule type" value="Genomic_DNA"/>
</dbReference>
<dbReference type="NCBIfam" id="TIGR00576">
    <property type="entry name" value="dut"/>
    <property type="match status" value="1"/>
</dbReference>